<sequence>MGSTFETSGRWVLDSAQEGLSSLRFDATAVPPVQLGPEEVLVRMHAASLNYRDLVIARGGKSSALPLPATPNVTPASDGSGTILAVGPSVPSNLHLAPDVRVVTHMTPHLADDELPGFDGIGGGLGQQTSGTLCRLGVFHYSALIPLPMPETDMSFEAAATLTCSGLTAWNAVMGMRGREVREGDWVLVQGTGGVSIAALQIAVAAGATVIATTSSDAKADRLRSLGAQHVLNYRTQPDWGSRAKELTPNGRGVDHVVDIGGAPTLSQSLEAIRRDGVVTVVGMIAGGAGGNENTPDAMSALYRICVLRGVLLGSRNMFRDMVKFFHEKKIEPAVDDVSFGLEDAIKAYERLERQQHFSKVVIKIV</sequence>
<dbReference type="InterPro" id="IPR011032">
    <property type="entry name" value="GroES-like_sf"/>
</dbReference>
<dbReference type="Proteomes" id="UP001390339">
    <property type="component" value="Unassembled WGS sequence"/>
</dbReference>
<feature type="domain" description="Enoyl reductase (ER)" evidence="1">
    <location>
        <begin position="19"/>
        <end position="363"/>
    </location>
</feature>
<dbReference type="InterPro" id="IPR020843">
    <property type="entry name" value="ER"/>
</dbReference>
<organism evidence="2 3">
    <name type="scientific">Apiospora arundinis</name>
    <dbReference type="NCBI Taxonomy" id="335852"/>
    <lineage>
        <taxon>Eukaryota</taxon>
        <taxon>Fungi</taxon>
        <taxon>Dikarya</taxon>
        <taxon>Ascomycota</taxon>
        <taxon>Pezizomycotina</taxon>
        <taxon>Sordariomycetes</taxon>
        <taxon>Xylariomycetidae</taxon>
        <taxon>Amphisphaeriales</taxon>
        <taxon>Apiosporaceae</taxon>
        <taxon>Apiospora</taxon>
    </lineage>
</organism>
<dbReference type="Gene3D" id="3.40.50.720">
    <property type="entry name" value="NAD(P)-binding Rossmann-like Domain"/>
    <property type="match status" value="1"/>
</dbReference>
<gene>
    <name evidence="2" type="ORF">PGQ11_015303</name>
</gene>
<accession>A0ABR2HLG4</accession>
<dbReference type="InterPro" id="IPR036291">
    <property type="entry name" value="NAD(P)-bd_dom_sf"/>
</dbReference>
<dbReference type="PANTHER" id="PTHR45033">
    <property type="match status" value="1"/>
</dbReference>
<keyword evidence="3" id="KW-1185">Reference proteome</keyword>
<comment type="caution">
    <text evidence="2">The sequence shown here is derived from an EMBL/GenBank/DDBJ whole genome shotgun (WGS) entry which is preliminary data.</text>
</comment>
<dbReference type="Pfam" id="PF08240">
    <property type="entry name" value="ADH_N"/>
    <property type="match status" value="1"/>
</dbReference>
<dbReference type="SUPFAM" id="SSF51735">
    <property type="entry name" value="NAD(P)-binding Rossmann-fold domains"/>
    <property type="match status" value="1"/>
</dbReference>
<dbReference type="SUPFAM" id="SSF50129">
    <property type="entry name" value="GroES-like"/>
    <property type="match status" value="1"/>
</dbReference>
<evidence type="ECO:0000313" key="2">
    <source>
        <dbReference type="EMBL" id="KAK8848823.1"/>
    </source>
</evidence>
<dbReference type="EMBL" id="JAPCWZ010000010">
    <property type="protein sequence ID" value="KAK8848823.1"/>
    <property type="molecule type" value="Genomic_DNA"/>
</dbReference>
<name>A0ABR2HLG4_9PEZI</name>
<dbReference type="Gene3D" id="3.90.180.10">
    <property type="entry name" value="Medium-chain alcohol dehydrogenases, catalytic domain"/>
    <property type="match status" value="1"/>
</dbReference>
<dbReference type="Pfam" id="PF00107">
    <property type="entry name" value="ADH_zinc_N"/>
    <property type="match status" value="1"/>
</dbReference>
<protein>
    <submittedName>
        <fullName evidence="2">Alcohol dehydrogenase</fullName>
    </submittedName>
</protein>
<dbReference type="CDD" id="cd08276">
    <property type="entry name" value="MDR7"/>
    <property type="match status" value="1"/>
</dbReference>
<evidence type="ECO:0000313" key="3">
    <source>
        <dbReference type="Proteomes" id="UP001390339"/>
    </source>
</evidence>
<dbReference type="InterPro" id="IPR013149">
    <property type="entry name" value="ADH-like_C"/>
</dbReference>
<dbReference type="SMART" id="SM00829">
    <property type="entry name" value="PKS_ER"/>
    <property type="match status" value="1"/>
</dbReference>
<dbReference type="PANTHER" id="PTHR45033:SF2">
    <property type="entry name" value="ZINC-TYPE ALCOHOL DEHYDROGENASE-LIKE PROTEIN C1773.06C"/>
    <property type="match status" value="1"/>
</dbReference>
<dbReference type="InterPro" id="IPR052711">
    <property type="entry name" value="Zinc_ADH-like"/>
</dbReference>
<evidence type="ECO:0000259" key="1">
    <source>
        <dbReference type="SMART" id="SM00829"/>
    </source>
</evidence>
<reference evidence="2 3" key="1">
    <citation type="journal article" date="2024" name="IMA Fungus">
        <title>Apiospora arundinis, a panoply of carbohydrate-active enzymes and secondary metabolites.</title>
        <authorList>
            <person name="Sorensen T."/>
            <person name="Petersen C."/>
            <person name="Muurmann A.T."/>
            <person name="Christiansen J.V."/>
            <person name="Brundto M.L."/>
            <person name="Overgaard C.K."/>
            <person name="Boysen A.T."/>
            <person name="Wollenberg R.D."/>
            <person name="Larsen T.O."/>
            <person name="Sorensen J.L."/>
            <person name="Nielsen K.L."/>
            <person name="Sondergaard T.E."/>
        </authorList>
    </citation>
    <scope>NUCLEOTIDE SEQUENCE [LARGE SCALE GENOMIC DNA]</scope>
    <source>
        <strain evidence="2 3">AAU 773</strain>
    </source>
</reference>
<proteinExistence type="predicted"/>
<dbReference type="InterPro" id="IPR013154">
    <property type="entry name" value="ADH-like_N"/>
</dbReference>